<evidence type="ECO:0008006" key="5">
    <source>
        <dbReference type="Google" id="ProtNLM"/>
    </source>
</evidence>
<reference evidence="2 4" key="1">
    <citation type="journal article" date="2018" name="Front. Microbiol.">
        <title>Genome-Based Analysis Reveals the Taxonomy and Diversity of the Family Idiomarinaceae.</title>
        <authorList>
            <person name="Liu Y."/>
            <person name="Lai Q."/>
            <person name="Shao Z."/>
        </authorList>
    </citation>
    <scope>NUCLEOTIDE SEQUENCE [LARGE SCALE GENOMIC DNA]</scope>
    <source>
        <strain evidence="2 4">CF12-14</strain>
    </source>
</reference>
<organism evidence="1 3">
    <name type="scientific">Aliidiomarina maris</name>
    <dbReference type="NCBI Taxonomy" id="531312"/>
    <lineage>
        <taxon>Bacteria</taxon>
        <taxon>Pseudomonadati</taxon>
        <taxon>Pseudomonadota</taxon>
        <taxon>Gammaproteobacteria</taxon>
        <taxon>Alteromonadales</taxon>
        <taxon>Idiomarinaceae</taxon>
        <taxon>Aliidiomarina</taxon>
    </lineage>
</organism>
<evidence type="ECO:0000313" key="2">
    <source>
        <dbReference type="EMBL" id="RUO20533.1"/>
    </source>
</evidence>
<dbReference type="EMBL" id="QLMD01000013">
    <property type="protein sequence ID" value="RAJ94864.1"/>
    <property type="molecule type" value="Genomic_DNA"/>
</dbReference>
<dbReference type="OrthoDB" id="6240263at2"/>
<dbReference type="EMBL" id="PIPK01000013">
    <property type="protein sequence ID" value="RUO20533.1"/>
    <property type="molecule type" value="Genomic_DNA"/>
</dbReference>
<evidence type="ECO:0000313" key="1">
    <source>
        <dbReference type="EMBL" id="RAJ94864.1"/>
    </source>
</evidence>
<dbReference type="Proteomes" id="UP000287865">
    <property type="component" value="Unassembled WGS sequence"/>
</dbReference>
<dbReference type="Proteomes" id="UP000249203">
    <property type="component" value="Unassembled WGS sequence"/>
</dbReference>
<sequence length="340" mass="38518">MAKPTSKVTADEINAASFADPIFLHAAHPLARKTPQYSYFYNGHLVYCYFKGAITPLPEIDIHSVKTRPYGIADNRYVVVGDCVHECPASGFKRVGKHGHFYFVQGADVFTWHQAEAQQGSYLQPIPELDGKSLQVVDEDFATDANWLWFFRNLPGIRKSALGHYQVRDYDWMLLQSDTAVFLAGQRLDIEVNALHWVGRDTVADIGAVFHGQDDQGDIYILAERQSKQPPGVEVTRDSERVKVAQANWQAQQVERTAKLEPEQRQARDLNWLRAQAQQYDLLNSDQQTWPLITAERLHEAAQLIGHMQAHYSLDAGFLAQVENSALVKMMQRCGVPLLR</sequence>
<evidence type="ECO:0000313" key="4">
    <source>
        <dbReference type="Proteomes" id="UP000287865"/>
    </source>
</evidence>
<protein>
    <recommendedName>
        <fullName evidence="5">DKNYY family protein</fullName>
    </recommendedName>
</protein>
<dbReference type="RefSeq" id="WP_111570122.1">
    <property type="nucleotide sequence ID" value="NZ_PIPK01000013.1"/>
</dbReference>
<gene>
    <name evidence="1" type="ORF">B0I24_11318</name>
    <name evidence="2" type="ORF">CWE07_12265</name>
</gene>
<proteinExistence type="predicted"/>
<comment type="caution">
    <text evidence="1">The sequence shown here is derived from an EMBL/GenBank/DDBJ whole genome shotgun (WGS) entry which is preliminary data.</text>
</comment>
<name>A0A327WTQ5_9GAMM</name>
<evidence type="ECO:0000313" key="3">
    <source>
        <dbReference type="Proteomes" id="UP000249203"/>
    </source>
</evidence>
<dbReference type="AlphaFoldDB" id="A0A327WTQ5"/>
<accession>A0A327WTQ5</accession>
<reference evidence="1 3" key="2">
    <citation type="submission" date="2018-06" db="EMBL/GenBank/DDBJ databases">
        <title>Genomic Encyclopedia of Type Strains, Phase III (KMG-III): the genomes of soil and plant-associated and newly described type strains.</title>
        <authorList>
            <person name="Whitman W."/>
        </authorList>
    </citation>
    <scope>NUCLEOTIDE SEQUENCE [LARGE SCALE GENOMIC DNA]</scope>
    <source>
        <strain evidence="1 3">CGMCC 1.15366</strain>
    </source>
</reference>
<keyword evidence="4" id="KW-1185">Reference proteome</keyword>